<proteinExistence type="predicted"/>
<gene>
    <name evidence="1" type="ORF">FSB78_06800</name>
</gene>
<evidence type="ECO:0000313" key="2">
    <source>
        <dbReference type="Proteomes" id="UP000321250"/>
    </source>
</evidence>
<sequence length="71" mass="7408">MSRAINIRAAEAQVVSVCKKHNAIISAIETLPAGGTRVVLTTATEAAAIAKAFGSKVMTGPVTRTSWIRGR</sequence>
<organism evidence="1 2">
    <name type="scientific">Sphingomonas ginsenosidivorax</name>
    <dbReference type="NCBI Taxonomy" id="862135"/>
    <lineage>
        <taxon>Bacteria</taxon>
        <taxon>Pseudomonadati</taxon>
        <taxon>Pseudomonadota</taxon>
        <taxon>Alphaproteobacteria</taxon>
        <taxon>Sphingomonadales</taxon>
        <taxon>Sphingomonadaceae</taxon>
        <taxon>Sphingomonas</taxon>
    </lineage>
</organism>
<dbReference type="EMBL" id="VOQR01000001">
    <property type="protein sequence ID" value="TXC72811.1"/>
    <property type="molecule type" value="Genomic_DNA"/>
</dbReference>
<protein>
    <submittedName>
        <fullName evidence="1">Uncharacterized protein</fullName>
    </submittedName>
</protein>
<dbReference type="AlphaFoldDB" id="A0A5C6UKV8"/>
<comment type="caution">
    <text evidence="1">The sequence shown here is derived from an EMBL/GenBank/DDBJ whole genome shotgun (WGS) entry which is preliminary data.</text>
</comment>
<reference evidence="1 2" key="1">
    <citation type="journal article" date="2013" name="Antonie Van Leeuwenhoek">
        <title>Sphingomonas ginsenosidivorax sp. nov., with the ability to transform ginsenosides.</title>
        <authorList>
            <person name="Jin X.F."/>
            <person name="Kim J.K."/>
            <person name="Liu Q.M."/>
            <person name="Kang M.S."/>
            <person name="He D."/>
            <person name="Jin F.X."/>
            <person name="Kim S.C."/>
            <person name="Im W.T."/>
        </authorList>
    </citation>
    <scope>NUCLEOTIDE SEQUENCE [LARGE SCALE GENOMIC DNA]</scope>
    <source>
        <strain evidence="1 2">KHI67</strain>
    </source>
</reference>
<dbReference type="Proteomes" id="UP000321250">
    <property type="component" value="Unassembled WGS sequence"/>
</dbReference>
<accession>A0A5C6UKV8</accession>
<keyword evidence="2" id="KW-1185">Reference proteome</keyword>
<dbReference type="OrthoDB" id="7508443at2"/>
<name>A0A5C6UKV8_9SPHN</name>
<evidence type="ECO:0000313" key="1">
    <source>
        <dbReference type="EMBL" id="TXC72811.1"/>
    </source>
</evidence>